<dbReference type="InterPro" id="IPR025733">
    <property type="entry name" value="PAPs_C"/>
</dbReference>
<keyword evidence="3" id="KW-0378">Hydrolase</keyword>
<evidence type="ECO:0000259" key="6">
    <source>
        <dbReference type="Pfam" id="PF16656"/>
    </source>
</evidence>
<feature type="chain" id="PRO_5041514827" description="Purple acid phosphatase" evidence="3">
    <location>
        <begin position="21"/>
        <end position="446"/>
    </location>
</feature>
<organism evidence="7 8">
    <name type="scientific">Pinctada imbricata</name>
    <name type="common">Atlantic pearl-oyster</name>
    <name type="synonym">Pinctada martensii</name>
    <dbReference type="NCBI Taxonomy" id="66713"/>
    <lineage>
        <taxon>Eukaryota</taxon>
        <taxon>Metazoa</taxon>
        <taxon>Spiralia</taxon>
        <taxon>Lophotrochozoa</taxon>
        <taxon>Mollusca</taxon>
        <taxon>Bivalvia</taxon>
        <taxon>Autobranchia</taxon>
        <taxon>Pteriomorphia</taxon>
        <taxon>Pterioida</taxon>
        <taxon>Pterioidea</taxon>
        <taxon>Pteriidae</taxon>
        <taxon>Pinctada</taxon>
    </lineage>
</organism>
<comment type="catalytic activity">
    <reaction evidence="3">
        <text>a phosphate monoester + H2O = an alcohol + phosphate</text>
        <dbReference type="Rhea" id="RHEA:15017"/>
        <dbReference type="ChEBI" id="CHEBI:15377"/>
        <dbReference type="ChEBI" id="CHEBI:30879"/>
        <dbReference type="ChEBI" id="CHEBI:43474"/>
        <dbReference type="ChEBI" id="CHEBI:67140"/>
        <dbReference type="EC" id="3.1.3.2"/>
    </reaction>
</comment>
<feature type="domain" description="Purple acid phosphatase N-terminal" evidence="6">
    <location>
        <begin position="27"/>
        <end position="119"/>
    </location>
</feature>
<dbReference type="Gene3D" id="3.60.21.10">
    <property type="match status" value="1"/>
</dbReference>
<gene>
    <name evidence="7" type="ORF">FSP39_000169</name>
</gene>
<evidence type="ECO:0000256" key="3">
    <source>
        <dbReference type="RuleBase" id="RU361203"/>
    </source>
</evidence>
<dbReference type="CDD" id="cd00839">
    <property type="entry name" value="MPP_PAPs"/>
    <property type="match status" value="1"/>
</dbReference>
<dbReference type="Pfam" id="PF14008">
    <property type="entry name" value="Metallophos_C"/>
    <property type="match status" value="1"/>
</dbReference>
<dbReference type="Gene3D" id="2.60.40.380">
    <property type="entry name" value="Purple acid phosphatase-like, N-terminal"/>
    <property type="match status" value="1"/>
</dbReference>
<feature type="domain" description="Purple acid phosphatase C-terminal" evidence="5">
    <location>
        <begin position="362"/>
        <end position="423"/>
    </location>
</feature>
<comment type="caution">
    <text evidence="7">The sequence shown here is derived from an EMBL/GenBank/DDBJ whole genome shotgun (WGS) entry which is preliminary data.</text>
</comment>
<dbReference type="PROSITE" id="PS51257">
    <property type="entry name" value="PROKAR_LIPOPROTEIN"/>
    <property type="match status" value="1"/>
</dbReference>
<accession>A0AA88Y1J0</accession>
<evidence type="ECO:0000313" key="8">
    <source>
        <dbReference type="Proteomes" id="UP001186944"/>
    </source>
</evidence>
<dbReference type="GO" id="GO:0003993">
    <property type="term" value="F:acid phosphatase activity"/>
    <property type="evidence" value="ECO:0007669"/>
    <property type="project" value="UniProtKB-EC"/>
</dbReference>
<proteinExistence type="inferred from homology"/>
<dbReference type="EMBL" id="VSWD01000009">
    <property type="protein sequence ID" value="KAK3092240.1"/>
    <property type="molecule type" value="Genomic_DNA"/>
</dbReference>
<dbReference type="InterPro" id="IPR015914">
    <property type="entry name" value="PAPs_N"/>
</dbReference>
<dbReference type="InterPro" id="IPR041792">
    <property type="entry name" value="MPP_PAP"/>
</dbReference>
<dbReference type="InterPro" id="IPR029052">
    <property type="entry name" value="Metallo-depent_PP-like"/>
</dbReference>
<dbReference type="Proteomes" id="UP001186944">
    <property type="component" value="Unassembled WGS sequence"/>
</dbReference>
<dbReference type="PANTHER" id="PTHR45867">
    <property type="entry name" value="PURPLE ACID PHOSPHATASE"/>
    <property type="match status" value="1"/>
</dbReference>
<dbReference type="GO" id="GO:0046872">
    <property type="term" value="F:metal ion binding"/>
    <property type="evidence" value="ECO:0007669"/>
    <property type="project" value="InterPro"/>
</dbReference>
<evidence type="ECO:0000259" key="5">
    <source>
        <dbReference type="Pfam" id="PF14008"/>
    </source>
</evidence>
<reference evidence="7" key="1">
    <citation type="submission" date="2019-08" db="EMBL/GenBank/DDBJ databases">
        <title>The improved chromosome-level genome for the pearl oyster Pinctada fucata martensii using PacBio sequencing and Hi-C.</title>
        <authorList>
            <person name="Zheng Z."/>
        </authorList>
    </citation>
    <scope>NUCLEOTIDE SEQUENCE</scope>
    <source>
        <strain evidence="7">ZZ-2019</strain>
        <tissue evidence="7">Adductor muscle</tissue>
    </source>
</reference>
<dbReference type="PANTHER" id="PTHR45867:SF3">
    <property type="entry name" value="ACID PHOSPHATASE TYPE 7"/>
    <property type="match status" value="1"/>
</dbReference>
<keyword evidence="8" id="KW-1185">Reference proteome</keyword>
<dbReference type="SUPFAM" id="SSF56300">
    <property type="entry name" value="Metallo-dependent phosphatases"/>
    <property type="match status" value="1"/>
</dbReference>
<name>A0AA88Y1J0_PINIB</name>
<keyword evidence="1 3" id="KW-0732">Signal</keyword>
<evidence type="ECO:0000256" key="1">
    <source>
        <dbReference type="ARBA" id="ARBA00022729"/>
    </source>
</evidence>
<sequence length="446" mass="51360">MAEIVRFIFFVVSFVSACHSQQQGLTPEQIHLSYGGDPSSMFVTWSTMNQTANATCLYAPSNTAQQMTATGTTTKFVDGGAEHHFQYIHRVKLTGLKPGQLHTYKCGNGQIWGQPYEFKAIPDSTTWQPHIALFGDMGLVNPQSMPRLLDDMKSNMYDAIFHVGDLAYDLDSDNAKNGDKFMRLIEPISAKLPYMTCPGNHENAYNFSNYKNRFTMPGDEKMERLFYSFDIGPIHVISISTEYFFYVNYGFLQIIHQYEWLEQDLKEATKPENRAKRPWIITMGHRPMYCSNNDNDDCTHHESLVRIGVPFLHYLGLEKLFYSYGVDLMFWAHEHSYERLWPVWNRMVYNGSLAHPYTNPKAPVHITTGSAGCQEKHDFFKNQTESWSAFRSDDYGYTRMKVFNSSHLYLEQVSDDKGGKIIDYLWLIKDKHGPYDATSTKKGKPV</sequence>
<keyword evidence="2" id="KW-0325">Glycoprotein</keyword>
<feature type="domain" description="Calcineurin-like phosphoesterase" evidence="4">
    <location>
        <begin position="130"/>
        <end position="337"/>
    </location>
</feature>
<dbReference type="Pfam" id="PF00149">
    <property type="entry name" value="Metallophos"/>
    <property type="match status" value="1"/>
</dbReference>
<comment type="similarity">
    <text evidence="3">Belongs to the metallophosphoesterase superfamily. Purple acid phosphatase family.</text>
</comment>
<dbReference type="InterPro" id="IPR008963">
    <property type="entry name" value="Purple_acid_Pase-like_N"/>
</dbReference>
<dbReference type="Pfam" id="PF16656">
    <property type="entry name" value="Pur_ac_phosph_N"/>
    <property type="match status" value="1"/>
</dbReference>
<feature type="signal peptide" evidence="3">
    <location>
        <begin position="1"/>
        <end position="20"/>
    </location>
</feature>
<evidence type="ECO:0000259" key="4">
    <source>
        <dbReference type="Pfam" id="PF00149"/>
    </source>
</evidence>
<dbReference type="InterPro" id="IPR004843">
    <property type="entry name" value="Calcineurin-like_PHP"/>
</dbReference>
<evidence type="ECO:0000313" key="7">
    <source>
        <dbReference type="EMBL" id="KAK3092240.1"/>
    </source>
</evidence>
<evidence type="ECO:0000256" key="2">
    <source>
        <dbReference type="ARBA" id="ARBA00023180"/>
    </source>
</evidence>
<protein>
    <recommendedName>
        <fullName evidence="3">Purple acid phosphatase</fullName>
        <ecNumber evidence="3">3.1.3.2</ecNumber>
    </recommendedName>
</protein>
<dbReference type="EC" id="3.1.3.2" evidence="3"/>
<dbReference type="AlphaFoldDB" id="A0AA88Y1J0"/>
<dbReference type="SUPFAM" id="SSF49363">
    <property type="entry name" value="Purple acid phosphatase, N-terminal domain"/>
    <property type="match status" value="1"/>
</dbReference>